<evidence type="ECO:0000256" key="3">
    <source>
        <dbReference type="ARBA" id="ARBA00022771"/>
    </source>
</evidence>
<evidence type="ECO:0000256" key="7">
    <source>
        <dbReference type="SAM" id="Coils"/>
    </source>
</evidence>
<keyword evidence="4" id="KW-0862">Zinc</keyword>
<dbReference type="GO" id="GO:0003677">
    <property type="term" value="F:DNA binding"/>
    <property type="evidence" value="ECO:0007669"/>
    <property type="project" value="UniProtKB-UniRule"/>
</dbReference>
<accession>A0A3B3SXS8</accession>
<dbReference type="GO" id="GO:0008270">
    <property type="term" value="F:zinc ion binding"/>
    <property type="evidence" value="ECO:0007669"/>
    <property type="project" value="UniProtKB-KW"/>
</dbReference>
<feature type="coiled-coil region" evidence="7">
    <location>
        <begin position="114"/>
        <end position="141"/>
    </location>
</feature>
<protein>
    <recommendedName>
        <fullName evidence="9">THAP-type domain-containing protein</fullName>
    </recommendedName>
</protein>
<reference evidence="10" key="1">
    <citation type="submission" date="2025-08" db="UniProtKB">
        <authorList>
            <consortium name="Ensembl"/>
        </authorList>
    </citation>
    <scope>IDENTIFICATION</scope>
</reference>
<dbReference type="InterPro" id="IPR027806">
    <property type="entry name" value="HARBI1_dom"/>
</dbReference>
<organism evidence="10 11">
    <name type="scientific">Paramormyrops kingsleyae</name>
    <dbReference type="NCBI Taxonomy" id="1676925"/>
    <lineage>
        <taxon>Eukaryota</taxon>
        <taxon>Metazoa</taxon>
        <taxon>Chordata</taxon>
        <taxon>Craniata</taxon>
        <taxon>Vertebrata</taxon>
        <taxon>Euteleostomi</taxon>
        <taxon>Actinopterygii</taxon>
        <taxon>Neopterygii</taxon>
        <taxon>Teleostei</taxon>
        <taxon>Osteoglossocephala</taxon>
        <taxon>Osteoglossomorpha</taxon>
        <taxon>Osteoglossiformes</taxon>
        <taxon>Mormyridae</taxon>
        <taxon>Paramormyrops</taxon>
    </lineage>
</organism>
<dbReference type="Pfam" id="PF05485">
    <property type="entry name" value="THAP"/>
    <property type="match status" value="1"/>
</dbReference>
<comment type="cofactor">
    <cofactor evidence="1">
        <name>a divalent metal cation</name>
        <dbReference type="ChEBI" id="CHEBI:60240"/>
    </cofactor>
</comment>
<evidence type="ECO:0000256" key="8">
    <source>
        <dbReference type="SAM" id="MobiDB-lite"/>
    </source>
</evidence>
<keyword evidence="5 6" id="KW-0238">DNA-binding</keyword>
<reference evidence="10" key="2">
    <citation type="submission" date="2025-09" db="UniProtKB">
        <authorList>
            <consortium name="Ensembl"/>
        </authorList>
    </citation>
    <scope>IDENTIFICATION</scope>
</reference>
<dbReference type="GeneTree" id="ENSGT00940000168504"/>
<proteinExistence type="predicted"/>
<dbReference type="AlphaFoldDB" id="A0A3B3SXS8"/>
<dbReference type="PROSITE" id="PS50950">
    <property type="entry name" value="ZF_THAP"/>
    <property type="match status" value="1"/>
</dbReference>
<dbReference type="InterPro" id="IPR027805">
    <property type="entry name" value="Transposase_HTH_dom"/>
</dbReference>
<evidence type="ECO:0000313" key="11">
    <source>
        <dbReference type="Proteomes" id="UP000261540"/>
    </source>
</evidence>
<feature type="region of interest" description="Disordered" evidence="8">
    <location>
        <begin position="88"/>
        <end position="110"/>
    </location>
</feature>
<evidence type="ECO:0000256" key="2">
    <source>
        <dbReference type="ARBA" id="ARBA00022723"/>
    </source>
</evidence>
<keyword evidence="7" id="KW-0175">Coiled coil</keyword>
<keyword evidence="2" id="KW-0479">Metal-binding</keyword>
<sequence length="454" mass="50722">MPQCCVPCCLNRSELKKTCQLSFYRFPCDEKEKRRWLRLIRRENFTPNCNSRVCSWHFPDGKAAGPTRFAWNEQKNFKVPDQFRHMRKKKPMVPAGGEDAGTDQGQTPGTSKTLTVLEIENDMLREENERLKKLLEKQKQTFSFSQISSDSDKVQYFIGLPDAATVLFLEALLTKFELQYHSDWTVQSILLVDQLLLALMKLKLNCGHVDLATRFNCSTATVTNIFTTIVSNNIPSTAKNQTSLPDCFKPFPNCRIVLDCTEVAVSNTERLDTQSHLYSQYKGRTTLKALIGVAPNGVITFASNLYGGSASDKAITADCGILQHLQPGDMVVADKGFTIRDILPEGVSLNIPSCQWTVHTRGSEQQQTHLTCEDTCGTFHSETQACAKNIFKLKHSLIVESLDELSLVLKSLKYCSCGVSGLKIHPIPVKRPSCDKDASAQSLSSWVTGRLIPA</sequence>
<evidence type="ECO:0000256" key="1">
    <source>
        <dbReference type="ARBA" id="ARBA00001968"/>
    </source>
</evidence>
<evidence type="ECO:0000313" key="10">
    <source>
        <dbReference type="Ensembl" id="ENSPKIP00000035053.1"/>
    </source>
</evidence>
<evidence type="ECO:0000259" key="9">
    <source>
        <dbReference type="PROSITE" id="PS50950"/>
    </source>
</evidence>
<evidence type="ECO:0000256" key="4">
    <source>
        <dbReference type="ARBA" id="ARBA00022833"/>
    </source>
</evidence>
<dbReference type="Pfam" id="PF13359">
    <property type="entry name" value="DDE_Tnp_4"/>
    <property type="match status" value="1"/>
</dbReference>
<dbReference type="SUPFAM" id="SSF57716">
    <property type="entry name" value="Glucocorticoid receptor-like (DNA-binding domain)"/>
    <property type="match status" value="1"/>
</dbReference>
<dbReference type="PANTHER" id="PTHR23080">
    <property type="entry name" value="THAP DOMAIN PROTEIN"/>
    <property type="match status" value="1"/>
</dbReference>
<keyword evidence="11" id="KW-1185">Reference proteome</keyword>
<keyword evidence="3 6" id="KW-0863">Zinc-finger</keyword>
<name>A0A3B3SXS8_9TELE</name>
<evidence type="ECO:0000256" key="5">
    <source>
        <dbReference type="ARBA" id="ARBA00023125"/>
    </source>
</evidence>
<dbReference type="SMART" id="SM00980">
    <property type="entry name" value="THAP"/>
    <property type="match status" value="1"/>
</dbReference>
<dbReference type="Pfam" id="PF13613">
    <property type="entry name" value="HTH_Tnp_4"/>
    <property type="match status" value="1"/>
</dbReference>
<dbReference type="PANTHER" id="PTHR23080:SF143">
    <property type="entry name" value="SI:DKEY-56D12.4"/>
    <property type="match status" value="1"/>
</dbReference>
<dbReference type="Proteomes" id="UP000261540">
    <property type="component" value="Unplaced"/>
</dbReference>
<dbReference type="Ensembl" id="ENSPKIT00000015978.1">
    <property type="protein sequence ID" value="ENSPKIP00000035053.1"/>
    <property type="gene ID" value="ENSPKIG00000014145.1"/>
</dbReference>
<evidence type="ECO:0000256" key="6">
    <source>
        <dbReference type="PROSITE-ProRule" id="PRU00309"/>
    </source>
</evidence>
<dbReference type="InterPro" id="IPR006612">
    <property type="entry name" value="THAP_Znf"/>
</dbReference>
<feature type="domain" description="THAP-type" evidence="9">
    <location>
        <begin position="1"/>
        <end position="83"/>
    </location>
</feature>